<dbReference type="PROSITE" id="PS51257">
    <property type="entry name" value="PROKAR_LIPOPROTEIN"/>
    <property type="match status" value="1"/>
</dbReference>
<sequence length="445" mass="49806">MERDRRLTTRRAFLATGSLALGTGCVGSLRTRSPDDESTNRTVPRRDGPSDRSDDDARGDEEPDAHREGPDGVRPPYQGRYVARGRLVDDMSDLSAWSGRGTVEADESVYFDGPQSLRYTDTERVALERTFDEPLDLSDAALSLAGYFEEPADGQPTLTVTAFAPDSSNCVRFRHPYIANKDAGWQRFDLAPCEVKGSPDLADVRTLHVMLYAGKGKEARLWLDDVRLHPKPDRGKLLFRFDDSHRHHYTDYFTTLEEYGYPGIEAVVRNSIGRGDRLTVPMLHRMQDAGWDLCNHMTAHQNVTELSEETLRADVREMAAFFEENGITRGTNFHIYTFGAYDGPSMDVLADYFDLAFGGGGPTNYALTNPMCVGSVGVDGDLEGAKELVDLAVEHRSLSIPLFHHFDAEDFAELVEYVHAYEARGDLDVVSASDLWEHQRSGEHW</sequence>
<dbReference type="CDD" id="cd10970">
    <property type="entry name" value="CE4_DAC_u1_6s"/>
    <property type="match status" value="1"/>
</dbReference>
<feature type="compositionally biased region" description="Basic and acidic residues" evidence="3">
    <location>
        <begin position="32"/>
        <end position="56"/>
    </location>
</feature>
<dbReference type="InterPro" id="IPR051398">
    <property type="entry name" value="Polysacch_Deacetylase"/>
</dbReference>
<reference evidence="5 6" key="1">
    <citation type="journal article" date="2019" name="Int. J. Syst. Evol. Microbiol.">
        <title>The Global Catalogue of Microorganisms (GCM) 10K type strain sequencing project: providing services to taxonomists for standard genome sequencing and annotation.</title>
        <authorList>
            <consortium name="The Broad Institute Genomics Platform"/>
            <consortium name="The Broad Institute Genome Sequencing Center for Infectious Disease"/>
            <person name="Wu L."/>
            <person name="Ma J."/>
        </authorList>
    </citation>
    <scope>NUCLEOTIDE SEQUENCE [LARGE SCALE GENOMIC DNA]</scope>
    <source>
        <strain evidence="5 6">PSRA2</strain>
    </source>
</reference>
<dbReference type="Gene3D" id="3.20.20.370">
    <property type="entry name" value="Glycoside hydrolase/deacetylase"/>
    <property type="match status" value="1"/>
</dbReference>
<dbReference type="GO" id="GO:0005576">
    <property type="term" value="C:extracellular region"/>
    <property type="evidence" value="ECO:0007669"/>
    <property type="project" value="UniProtKB-SubCell"/>
</dbReference>
<dbReference type="EMBL" id="JBHSXM010000001">
    <property type="protein sequence ID" value="MFC6837765.1"/>
    <property type="molecule type" value="Genomic_DNA"/>
</dbReference>
<evidence type="ECO:0000256" key="3">
    <source>
        <dbReference type="SAM" id="MobiDB-lite"/>
    </source>
</evidence>
<gene>
    <name evidence="5" type="ORF">ACFQHK_14820</name>
</gene>
<evidence type="ECO:0000256" key="2">
    <source>
        <dbReference type="ARBA" id="ARBA00022729"/>
    </source>
</evidence>
<dbReference type="AlphaFoldDB" id="A0ABD5UB21"/>
<dbReference type="InterPro" id="IPR002509">
    <property type="entry name" value="NODB_dom"/>
</dbReference>
<dbReference type="SUPFAM" id="SSF88713">
    <property type="entry name" value="Glycoside hydrolase/deacetylase"/>
    <property type="match status" value="1"/>
</dbReference>
<keyword evidence="6" id="KW-1185">Reference proteome</keyword>
<dbReference type="PANTHER" id="PTHR34216">
    <property type="match status" value="1"/>
</dbReference>
<feature type="domain" description="NodB homology" evidence="4">
    <location>
        <begin position="232"/>
        <end position="349"/>
    </location>
</feature>
<dbReference type="Proteomes" id="UP001596406">
    <property type="component" value="Unassembled WGS sequence"/>
</dbReference>
<evidence type="ECO:0000259" key="4">
    <source>
        <dbReference type="Pfam" id="PF01522"/>
    </source>
</evidence>
<organism evidence="5 6">
    <name type="scientific">Halomarina ordinaria</name>
    <dbReference type="NCBI Taxonomy" id="3033939"/>
    <lineage>
        <taxon>Archaea</taxon>
        <taxon>Methanobacteriati</taxon>
        <taxon>Methanobacteriota</taxon>
        <taxon>Stenosarchaea group</taxon>
        <taxon>Halobacteria</taxon>
        <taxon>Halobacteriales</taxon>
        <taxon>Natronomonadaceae</taxon>
        <taxon>Halomarina</taxon>
    </lineage>
</organism>
<comment type="caution">
    <text evidence="5">The sequence shown here is derived from an EMBL/GenBank/DDBJ whole genome shotgun (WGS) entry which is preliminary data.</text>
</comment>
<evidence type="ECO:0000313" key="6">
    <source>
        <dbReference type="Proteomes" id="UP001596406"/>
    </source>
</evidence>
<proteinExistence type="predicted"/>
<name>A0ABD5UB21_9EURY</name>
<keyword evidence="2" id="KW-0732">Signal</keyword>
<protein>
    <submittedName>
        <fullName evidence="5">Polysaccharide deacetylase family protein</fullName>
    </submittedName>
</protein>
<evidence type="ECO:0000313" key="5">
    <source>
        <dbReference type="EMBL" id="MFC6837765.1"/>
    </source>
</evidence>
<comment type="subcellular location">
    <subcellularLocation>
        <location evidence="1">Secreted</location>
    </subcellularLocation>
</comment>
<feature type="region of interest" description="Disordered" evidence="3">
    <location>
        <begin position="23"/>
        <end position="78"/>
    </location>
</feature>
<dbReference type="Gene3D" id="2.60.120.260">
    <property type="entry name" value="Galactose-binding domain-like"/>
    <property type="match status" value="1"/>
</dbReference>
<dbReference type="Pfam" id="PF01522">
    <property type="entry name" value="Polysacc_deac_1"/>
    <property type="match status" value="1"/>
</dbReference>
<dbReference type="RefSeq" id="WP_304449427.1">
    <property type="nucleotide sequence ID" value="NZ_JARRAH010000001.1"/>
</dbReference>
<dbReference type="PANTHER" id="PTHR34216:SF3">
    <property type="entry name" value="POLY-BETA-1,6-N-ACETYL-D-GLUCOSAMINE N-DEACETYLASE"/>
    <property type="match status" value="1"/>
</dbReference>
<accession>A0ABD5UB21</accession>
<evidence type="ECO:0000256" key="1">
    <source>
        <dbReference type="ARBA" id="ARBA00004613"/>
    </source>
</evidence>
<dbReference type="InterPro" id="IPR011330">
    <property type="entry name" value="Glyco_hydro/deAcase_b/a-brl"/>
</dbReference>